<gene>
    <name evidence="1" type="ORF">RIB2604_02006010</name>
</gene>
<evidence type="ECO:0000313" key="1">
    <source>
        <dbReference type="EMBL" id="GAT26021.1"/>
    </source>
</evidence>
<evidence type="ECO:0000313" key="2">
    <source>
        <dbReference type="Proteomes" id="UP000075230"/>
    </source>
</evidence>
<name>A0A146FLL3_ASPKA</name>
<organism evidence="1 2">
    <name type="scientific">Aspergillus kawachii</name>
    <name type="common">White koji mold</name>
    <name type="synonym">Aspergillus awamori var. kawachi</name>
    <dbReference type="NCBI Taxonomy" id="1069201"/>
    <lineage>
        <taxon>Eukaryota</taxon>
        <taxon>Fungi</taxon>
        <taxon>Dikarya</taxon>
        <taxon>Ascomycota</taxon>
        <taxon>Pezizomycotina</taxon>
        <taxon>Eurotiomycetes</taxon>
        <taxon>Eurotiomycetidae</taxon>
        <taxon>Eurotiales</taxon>
        <taxon>Aspergillaceae</taxon>
        <taxon>Aspergillus</taxon>
        <taxon>Aspergillus subgen. Circumdati</taxon>
    </lineage>
</organism>
<proteinExistence type="predicted"/>
<dbReference type="EMBL" id="BCWF01000020">
    <property type="protein sequence ID" value="GAT26021.1"/>
    <property type="molecule type" value="Genomic_DNA"/>
</dbReference>
<dbReference type="AlphaFoldDB" id="A0A146FLL3"/>
<reference evidence="1 2" key="1">
    <citation type="journal article" date="2016" name="DNA Res.">
        <title>Genome sequence of Aspergillus luchuensis NBRC 4314.</title>
        <authorList>
            <person name="Yamada O."/>
            <person name="Machida M."/>
            <person name="Hosoyama A."/>
            <person name="Goto M."/>
            <person name="Takahashi T."/>
            <person name="Futagami T."/>
            <person name="Yamagata Y."/>
            <person name="Takeuchi M."/>
            <person name="Kobayashi T."/>
            <person name="Koike H."/>
            <person name="Abe K."/>
            <person name="Asai K."/>
            <person name="Arita M."/>
            <person name="Fujita N."/>
            <person name="Fukuda K."/>
            <person name="Higa K."/>
            <person name="Horikawa H."/>
            <person name="Ishikawa T."/>
            <person name="Jinno K."/>
            <person name="Kato Y."/>
            <person name="Kirimura K."/>
            <person name="Mizutani O."/>
            <person name="Nakasone K."/>
            <person name="Sano M."/>
            <person name="Shiraishi Y."/>
            <person name="Tsukahara M."/>
            <person name="Gomi K."/>
        </authorList>
    </citation>
    <scope>NUCLEOTIDE SEQUENCE [LARGE SCALE GENOMIC DNA]</scope>
    <source>
        <strain evidence="1 2">RIB 2604</strain>
    </source>
</reference>
<protein>
    <submittedName>
        <fullName evidence="1">Conserved mitochondrial protein</fullName>
    </submittedName>
</protein>
<dbReference type="Proteomes" id="UP000075230">
    <property type="component" value="Unassembled WGS sequence"/>
</dbReference>
<reference evidence="2" key="2">
    <citation type="submission" date="2016-02" db="EMBL/GenBank/DDBJ databases">
        <title>Genome sequencing of Aspergillus luchuensis NBRC 4314.</title>
        <authorList>
            <person name="Yamada O."/>
        </authorList>
    </citation>
    <scope>NUCLEOTIDE SEQUENCE [LARGE SCALE GENOMIC DNA]</scope>
    <source>
        <strain evidence="2">RIB 2604</strain>
    </source>
</reference>
<sequence>MPLAGMLSSDDGHAFVIRSVGTMRTINSSISTALEM</sequence>
<accession>A0A146FLL3</accession>
<comment type="caution">
    <text evidence="1">The sequence shown here is derived from an EMBL/GenBank/DDBJ whole genome shotgun (WGS) entry which is preliminary data.</text>
</comment>